<dbReference type="GO" id="GO:0016491">
    <property type="term" value="F:oxidoreductase activity"/>
    <property type="evidence" value="ECO:0007669"/>
    <property type="project" value="InterPro"/>
</dbReference>
<gene>
    <name evidence="2" type="ORF">BET99_02275</name>
</gene>
<evidence type="ECO:0000259" key="1">
    <source>
        <dbReference type="Pfam" id="PF00578"/>
    </source>
</evidence>
<dbReference type="AlphaFoldDB" id="A0A1J5TN24"/>
<sequence>MSENYNPDKLTKAAEVEWLDTWTDGPGDKRSKLLEIGTKAPDLELLDHTGVSRRLSSFLSDGPALFMFWRHFGCGCGVDRASRLKDEYADYQAAGINPVIIGQGEPERAAAYKEEHNIECTILCDPDFTVYSAFGLSNFGIEQLLYDAPKETWCHSKEIGLEFQEARRAMNRPLVDNPWLSPGEFLVDRSGIIRVSYTYQYCENFPDPRVFLTASKIF</sequence>
<dbReference type="InterPro" id="IPR000866">
    <property type="entry name" value="AhpC/TSA"/>
</dbReference>
<dbReference type="CDD" id="cd02970">
    <property type="entry name" value="PRX_like2"/>
    <property type="match status" value="1"/>
</dbReference>
<dbReference type="Pfam" id="PF00578">
    <property type="entry name" value="AhpC-TSA"/>
    <property type="match status" value="1"/>
</dbReference>
<dbReference type="Gene3D" id="3.40.30.10">
    <property type="entry name" value="Glutaredoxin"/>
    <property type="match status" value="1"/>
</dbReference>
<organism evidence="2 3">
    <name type="scientific">Marine Group III euryarchaeote CG-Epi2</name>
    <dbReference type="NCBI Taxonomy" id="1888996"/>
    <lineage>
        <taxon>Archaea</taxon>
        <taxon>Methanobacteriati</taxon>
        <taxon>Thermoplasmatota</taxon>
        <taxon>Thermoplasmata</taxon>
        <taxon>Candidatus Thermoprofundales</taxon>
    </lineage>
</organism>
<dbReference type="InterPro" id="IPR036249">
    <property type="entry name" value="Thioredoxin-like_sf"/>
</dbReference>
<name>A0A1J5TN24_9ARCH</name>
<evidence type="ECO:0000313" key="2">
    <source>
        <dbReference type="EMBL" id="OIR21547.1"/>
    </source>
</evidence>
<proteinExistence type="predicted"/>
<protein>
    <recommendedName>
        <fullName evidence="1">Alkyl hydroperoxide reductase subunit C/ Thiol specific antioxidant domain-containing protein</fullName>
    </recommendedName>
</protein>
<dbReference type="GO" id="GO:0016209">
    <property type="term" value="F:antioxidant activity"/>
    <property type="evidence" value="ECO:0007669"/>
    <property type="project" value="InterPro"/>
</dbReference>
<dbReference type="Proteomes" id="UP000183615">
    <property type="component" value="Unassembled WGS sequence"/>
</dbReference>
<dbReference type="SUPFAM" id="SSF52833">
    <property type="entry name" value="Thioredoxin-like"/>
    <property type="match status" value="1"/>
</dbReference>
<feature type="domain" description="Alkyl hydroperoxide reductase subunit C/ Thiol specific antioxidant" evidence="1">
    <location>
        <begin position="36"/>
        <end position="194"/>
    </location>
</feature>
<dbReference type="EMBL" id="MIYZ01000040">
    <property type="protein sequence ID" value="OIR21547.1"/>
    <property type="molecule type" value="Genomic_DNA"/>
</dbReference>
<evidence type="ECO:0000313" key="3">
    <source>
        <dbReference type="Proteomes" id="UP000183615"/>
    </source>
</evidence>
<accession>A0A1J5TN24</accession>
<comment type="caution">
    <text evidence="2">The sequence shown here is derived from an EMBL/GenBank/DDBJ whole genome shotgun (WGS) entry which is preliminary data.</text>
</comment>
<reference evidence="2 3" key="1">
    <citation type="submission" date="2016-08" db="EMBL/GenBank/DDBJ databases">
        <title>New Insights into Marine Group III Euryarchaeota, from dark to light.</title>
        <authorList>
            <person name="Haro-Moreno J.M."/>
            <person name="Rodriguez-Valera F."/>
            <person name="Lopez-Garcia P."/>
            <person name="Moreira D."/>
            <person name="Martin-Cuadrado A.B."/>
        </authorList>
    </citation>
    <scope>NUCLEOTIDE SEQUENCE [LARGE SCALE GENOMIC DNA]</scope>
    <source>
        <strain evidence="2">CG-Epi2</strain>
    </source>
</reference>